<dbReference type="GeneID" id="123166512"/>
<dbReference type="KEGG" id="taes:123166512"/>
<feature type="transmembrane region" description="Helical" evidence="8">
    <location>
        <begin position="170"/>
        <end position="188"/>
    </location>
</feature>
<keyword evidence="10" id="KW-1185">Reference proteome</keyword>
<dbReference type="PANTHER" id="PTHR43009">
    <property type="entry name" value="HOMOGENTISATE SOLANESYLTRANSFERASE, CHLOROPLASTIC"/>
    <property type="match status" value="1"/>
</dbReference>
<dbReference type="InterPro" id="IPR044878">
    <property type="entry name" value="UbiA_sf"/>
</dbReference>
<evidence type="ECO:0008006" key="11">
    <source>
        <dbReference type="Google" id="ProtNLM"/>
    </source>
</evidence>
<evidence type="ECO:0000256" key="6">
    <source>
        <dbReference type="ARBA" id="ARBA00023136"/>
    </source>
</evidence>
<dbReference type="GO" id="GO:0016020">
    <property type="term" value="C:membrane"/>
    <property type="evidence" value="ECO:0007669"/>
    <property type="project" value="UniProtKB-SubCell"/>
</dbReference>
<evidence type="ECO:0000256" key="5">
    <source>
        <dbReference type="ARBA" id="ARBA00022989"/>
    </source>
</evidence>
<feature type="transmembrane region" description="Helical" evidence="8">
    <location>
        <begin position="436"/>
        <end position="456"/>
    </location>
</feature>
<dbReference type="UniPathway" id="UPA00160"/>
<feature type="transmembrane region" description="Helical" evidence="8">
    <location>
        <begin position="406"/>
        <end position="424"/>
    </location>
</feature>
<proteinExistence type="inferred from homology"/>
<feature type="transmembrane region" description="Helical" evidence="8">
    <location>
        <begin position="208"/>
        <end position="226"/>
    </location>
</feature>
<dbReference type="Gene3D" id="1.10.357.140">
    <property type="entry name" value="UbiA prenyltransferase"/>
    <property type="match status" value="1"/>
</dbReference>
<keyword evidence="6 8" id="KW-0472">Membrane</keyword>
<feature type="transmembrane region" description="Helical" evidence="8">
    <location>
        <begin position="270"/>
        <end position="289"/>
    </location>
</feature>
<dbReference type="Gramene" id="TraesWEE_scaffold_102114_01G000100.1">
    <property type="protein sequence ID" value="TraesWEE_scaffold_102114_01G000100.1"/>
    <property type="gene ID" value="TraesWEE_scaffold_102114_01G000100"/>
</dbReference>
<evidence type="ECO:0000256" key="3">
    <source>
        <dbReference type="ARBA" id="ARBA00022679"/>
    </source>
</evidence>
<evidence type="ECO:0000256" key="7">
    <source>
        <dbReference type="ARBA" id="ARBA00024015"/>
    </source>
</evidence>
<dbReference type="CDD" id="cd13960">
    <property type="entry name" value="PT_UbiA_HPT1"/>
    <property type="match status" value="1"/>
</dbReference>
<reference evidence="9" key="2">
    <citation type="submission" date="2018-10" db="UniProtKB">
        <authorList>
            <consortium name="EnsemblPlants"/>
        </authorList>
    </citation>
    <scope>IDENTIFICATION</scope>
</reference>
<dbReference type="OrthoDB" id="1502398at2759"/>
<dbReference type="Proteomes" id="UP000019116">
    <property type="component" value="Chromosome 7D"/>
</dbReference>
<gene>
    <name evidence="9" type="primary">LOC123166512</name>
</gene>
<dbReference type="InterPro" id="IPR044502">
    <property type="entry name" value="AtHST-like"/>
</dbReference>
<dbReference type="NCBIfam" id="NF009525">
    <property type="entry name" value="PRK12887.1"/>
    <property type="match status" value="1"/>
</dbReference>
<evidence type="ECO:0000313" key="10">
    <source>
        <dbReference type="Proteomes" id="UP000019116"/>
    </source>
</evidence>
<dbReference type="PANTHER" id="PTHR43009:SF7">
    <property type="entry name" value="HOMOGENTISATE GERANYLGERANYLTRANSFERASE, CHLOROPLASTIC"/>
    <property type="match status" value="1"/>
</dbReference>
<dbReference type="Gramene" id="TraesCS7D02G500100.1">
    <property type="protein sequence ID" value="TraesCS7D02G500100.1"/>
    <property type="gene ID" value="TraesCS7D02G500100"/>
</dbReference>
<dbReference type="Gramene" id="TraesCS7D03G1182700.1">
    <property type="protein sequence ID" value="TraesCS7D03G1182700.1.CDS"/>
    <property type="gene ID" value="TraesCS7D03G1182700"/>
</dbReference>
<keyword evidence="4 8" id="KW-0812">Transmembrane</keyword>
<keyword evidence="5 8" id="KW-1133">Transmembrane helix</keyword>
<organism evidence="9">
    <name type="scientific">Triticum aestivum</name>
    <name type="common">Wheat</name>
    <dbReference type="NCBI Taxonomy" id="4565"/>
    <lineage>
        <taxon>Eukaryota</taxon>
        <taxon>Viridiplantae</taxon>
        <taxon>Streptophyta</taxon>
        <taxon>Embryophyta</taxon>
        <taxon>Tracheophyta</taxon>
        <taxon>Spermatophyta</taxon>
        <taxon>Magnoliopsida</taxon>
        <taxon>Liliopsida</taxon>
        <taxon>Poales</taxon>
        <taxon>Poaceae</taxon>
        <taxon>BOP clade</taxon>
        <taxon>Pooideae</taxon>
        <taxon>Triticodae</taxon>
        <taxon>Triticeae</taxon>
        <taxon>Triticinae</taxon>
        <taxon>Triticum</taxon>
    </lineage>
</organism>
<dbReference type="AlphaFoldDB" id="A0A3B6TYT6"/>
<evidence type="ECO:0000256" key="4">
    <source>
        <dbReference type="ARBA" id="ARBA00022692"/>
    </source>
</evidence>
<dbReference type="Gramene" id="TraesKAR7D01G0439040.1">
    <property type="protein sequence ID" value="cds.TraesKAR7D01G0439040.1"/>
    <property type="gene ID" value="TraesKAR7D01G0439040"/>
</dbReference>
<sequence>MAHAAGLHYARHAVINRHINPLLLLLLNPTVPSAPSTQIHRPIFSSGGRPAMMQATTAAAAAQLLTDTRRRPRYSRARLGATRLSWPGRFAVQAFAGQCQSSAATVTHRFSAISQATSPRRNTRRQCSDDQSALQAGCSEVNRDQHGYDVNRFEEISQDVSKKLCAFYQFCRPHTIFGTIIGITSVSLLPMKSLDDFTATVLKGYLEALAAALCMNIYVVGLNQLYDIQIDKINKPGLPLAAGEFSVATGVFLVVTFLIMSFSIGIRSGSVPLMCALVVSFLLGSAYSIEAPLLRWKRHALLAASCILFVRAILVQLAFFAHMQQHVLARPLAATKSLVFATLFMCCFSAVIALFKDIPDVDGDRDFGIQSLSVRLGPQRVYQLCISILLTAYGAATVVGASSTNLIQKIITVFGHGLLALTLWQRSRHFEVENQARVTSFYMFIWKLFYAEYFLIPFVQ</sequence>
<dbReference type="InterPro" id="IPR000537">
    <property type="entry name" value="UbiA_prenyltransferase"/>
</dbReference>
<evidence type="ECO:0000256" key="8">
    <source>
        <dbReference type="SAM" id="Phobius"/>
    </source>
</evidence>
<accession>A0A3B6TYT6</accession>
<dbReference type="Gramene" id="TraesLDM7D03G04484660.2">
    <property type="protein sequence ID" value="TraesLDM7D03G04484660.2"/>
    <property type="gene ID" value="TraesLDM7D03G04484660"/>
</dbReference>
<feature type="transmembrane region" description="Helical" evidence="8">
    <location>
        <begin position="333"/>
        <end position="355"/>
    </location>
</feature>
<feature type="transmembrane region" description="Helical" evidence="8">
    <location>
        <begin position="238"/>
        <end position="264"/>
    </location>
</feature>
<dbReference type="GO" id="GO:0010189">
    <property type="term" value="P:vitamin E biosynthetic process"/>
    <property type="evidence" value="ECO:0007669"/>
    <property type="project" value="UniProtKB-UniPathway"/>
</dbReference>
<evidence type="ECO:0000313" key="9">
    <source>
        <dbReference type="EnsemblPlants" id="TraesCS7D02G500100.1"/>
    </source>
</evidence>
<comment type="pathway">
    <text evidence="7">Cofactor biosynthesis; tocopherol biosynthesis.</text>
</comment>
<dbReference type="GO" id="GO:0004659">
    <property type="term" value="F:prenyltransferase activity"/>
    <property type="evidence" value="ECO:0007669"/>
    <property type="project" value="InterPro"/>
</dbReference>
<feature type="transmembrane region" description="Helical" evidence="8">
    <location>
        <begin position="381"/>
        <end position="400"/>
    </location>
</feature>
<name>A0A3B6TYT6_WHEAT</name>
<evidence type="ECO:0000256" key="2">
    <source>
        <dbReference type="ARBA" id="ARBA00005985"/>
    </source>
</evidence>
<keyword evidence="3" id="KW-0808">Transferase</keyword>
<protein>
    <recommendedName>
        <fullName evidence="11">Homogentisate geranylgeranyltransferase</fullName>
    </recommendedName>
</protein>
<evidence type="ECO:0000256" key="1">
    <source>
        <dbReference type="ARBA" id="ARBA00004508"/>
    </source>
</evidence>
<comment type="subcellular location">
    <subcellularLocation>
        <location evidence="1">Plastid</location>
        <location evidence="1">Chloroplast membrane</location>
        <topology evidence="1">Multi-pass membrane protein</topology>
    </subcellularLocation>
</comment>
<dbReference type="EnsemblPlants" id="TraesCS7D02G500100.1">
    <property type="protein sequence ID" value="TraesCS7D02G500100.1"/>
    <property type="gene ID" value="TraesCS7D02G500100"/>
</dbReference>
<reference evidence="9" key="1">
    <citation type="submission" date="2018-08" db="EMBL/GenBank/DDBJ databases">
        <authorList>
            <person name="Rossello M."/>
        </authorList>
    </citation>
    <scope>NUCLEOTIDE SEQUENCE [LARGE SCALE GENOMIC DNA]</scope>
    <source>
        <strain evidence="9">cv. Chinese Spring</strain>
    </source>
</reference>
<dbReference type="Gramene" id="TraesROB_scaffold_065693_01G000100.1">
    <property type="protein sequence ID" value="TraesROB_scaffold_065693_01G000100.1"/>
    <property type="gene ID" value="TraesROB_scaffold_065693_01G000100"/>
</dbReference>
<dbReference type="Gramene" id="TraesCAD_scaffold_102210_01G000100.1">
    <property type="protein sequence ID" value="TraesCAD_scaffold_102210_01G000100.1"/>
    <property type="gene ID" value="TraesCAD_scaffold_102210_01G000100"/>
</dbReference>
<dbReference type="STRING" id="4565.A0A3B6TYT6"/>
<comment type="similarity">
    <text evidence="2">Belongs to the UbiA prenyltransferase family.</text>
</comment>
<dbReference type="SMR" id="A0A3B6TYT6"/>
<dbReference type="RefSeq" id="XP_044440253.1">
    <property type="nucleotide sequence ID" value="XM_044584318.1"/>
</dbReference>
<feature type="transmembrane region" description="Helical" evidence="8">
    <location>
        <begin position="301"/>
        <end position="321"/>
    </location>
</feature>
<dbReference type="Pfam" id="PF01040">
    <property type="entry name" value="UbiA"/>
    <property type="match status" value="1"/>
</dbReference>